<sequence length="88" mass="10122">MAIMRNAGTALSKNEIGEEEEKKIRNPKHACVRKMELKTRGEHPGDSSTQAKSKYTNRVRFFFIEKRRLGQKPTPKGPLSRVTFEMLC</sequence>
<dbReference type="EMBL" id="JAYRBN010000059">
    <property type="protein sequence ID" value="KAL2741199.1"/>
    <property type="molecule type" value="Genomic_DNA"/>
</dbReference>
<evidence type="ECO:0000256" key="1">
    <source>
        <dbReference type="SAM" id="MobiDB-lite"/>
    </source>
</evidence>
<protein>
    <submittedName>
        <fullName evidence="2">Uncharacterized protein</fullName>
    </submittedName>
</protein>
<dbReference type="Proteomes" id="UP001607303">
    <property type="component" value="Unassembled WGS sequence"/>
</dbReference>
<comment type="caution">
    <text evidence="2">The sequence shown here is derived from an EMBL/GenBank/DDBJ whole genome shotgun (WGS) entry which is preliminary data.</text>
</comment>
<name>A0ABD2C877_VESMC</name>
<reference evidence="2 3" key="1">
    <citation type="journal article" date="2024" name="Ann. Entomol. Soc. Am.">
        <title>Genomic analyses of the southern and eastern yellowjacket wasps (Hymenoptera: Vespidae) reveal evolutionary signatures of social life.</title>
        <authorList>
            <person name="Catto M.A."/>
            <person name="Caine P.B."/>
            <person name="Orr S.E."/>
            <person name="Hunt B.G."/>
            <person name="Goodisman M.A.D."/>
        </authorList>
    </citation>
    <scope>NUCLEOTIDE SEQUENCE [LARGE SCALE GENOMIC DNA]</scope>
    <source>
        <strain evidence="2">232</strain>
        <tissue evidence="2">Head and thorax</tissue>
    </source>
</reference>
<keyword evidence="3" id="KW-1185">Reference proteome</keyword>
<proteinExistence type="predicted"/>
<organism evidence="2 3">
    <name type="scientific">Vespula maculifrons</name>
    <name type="common">Eastern yellow jacket</name>
    <name type="synonym">Wasp</name>
    <dbReference type="NCBI Taxonomy" id="7453"/>
    <lineage>
        <taxon>Eukaryota</taxon>
        <taxon>Metazoa</taxon>
        <taxon>Ecdysozoa</taxon>
        <taxon>Arthropoda</taxon>
        <taxon>Hexapoda</taxon>
        <taxon>Insecta</taxon>
        <taxon>Pterygota</taxon>
        <taxon>Neoptera</taxon>
        <taxon>Endopterygota</taxon>
        <taxon>Hymenoptera</taxon>
        <taxon>Apocrita</taxon>
        <taxon>Aculeata</taxon>
        <taxon>Vespoidea</taxon>
        <taxon>Vespidae</taxon>
        <taxon>Vespinae</taxon>
        <taxon>Vespula</taxon>
    </lineage>
</organism>
<gene>
    <name evidence="2" type="ORF">V1477_010260</name>
</gene>
<dbReference type="AlphaFoldDB" id="A0ABD2C877"/>
<evidence type="ECO:0000313" key="3">
    <source>
        <dbReference type="Proteomes" id="UP001607303"/>
    </source>
</evidence>
<feature type="region of interest" description="Disordered" evidence="1">
    <location>
        <begin position="1"/>
        <end position="28"/>
    </location>
</feature>
<evidence type="ECO:0000313" key="2">
    <source>
        <dbReference type="EMBL" id="KAL2741199.1"/>
    </source>
</evidence>
<accession>A0ABD2C877</accession>